<protein>
    <submittedName>
        <fullName evidence="3">Uncharacterized protein</fullName>
    </submittedName>
</protein>
<reference evidence="4" key="1">
    <citation type="journal article" date="2017" name="bioRxiv">
        <title>Conservation of a gene cluster reveals novel cercosporin biosynthetic mechanisms and extends production to the genus Colletotrichum.</title>
        <authorList>
            <person name="de Jonge R."/>
            <person name="Ebert M.K."/>
            <person name="Huitt-Roehl C.R."/>
            <person name="Pal P."/>
            <person name="Suttle J.C."/>
            <person name="Spanner R.E."/>
            <person name="Neubauer J.D."/>
            <person name="Jurick W.M.II."/>
            <person name="Stott K.A."/>
            <person name="Secor G.A."/>
            <person name="Thomma B.P.H.J."/>
            <person name="Van de Peer Y."/>
            <person name="Townsend C.A."/>
            <person name="Bolton M.D."/>
        </authorList>
    </citation>
    <scope>NUCLEOTIDE SEQUENCE [LARGE SCALE GENOMIC DNA]</scope>
    <source>
        <strain evidence="4">CBS538.71</strain>
    </source>
</reference>
<keyword evidence="2" id="KW-0472">Membrane</keyword>
<evidence type="ECO:0000256" key="2">
    <source>
        <dbReference type="SAM" id="Phobius"/>
    </source>
</evidence>
<evidence type="ECO:0000256" key="1">
    <source>
        <dbReference type="SAM" id="MobiDB-lite"/>
    </source>
</evidence>
<keyword evidence="2" id="KW-0812">Transmembrane</keyword>
<proteinExistence type="predicted"/>
<dbReference type="EMBL" id="PNEN01001789">
    <property type="protein sequence ID" value="PPJ50269.1"/>
    <property type="molecule type" value="Genomic_DNA"/>
</dbReference>
<feature type="compositionally biased region" description="Polar residues" evidence="1">
    <location>
        <begin position="302"/>
        <end position="334"/>
    </location>
</feature>
<accession>A0A2S6BS32</accession>
<comment type="caution">
    <text evidence="3">The sequence shown here is derived from an EMBL/GenBank/DDBJ whole genome shotgun (WGS) entry which is preliminary data.</text>
</comment>
<sequence>MRSAVRGNFWYTTSVQQTVATVISTVLDYGDREEVGNVSTNYVPADQLYTSFGVYRIRTVIFGDDVVTVNRELEALGVPSTLIQGRDYAATIVYQANASFDHGVAYPTPFAIWNDVQVLYLDQTTSCIPTATGRPTISRLEGYGRIDIDRHEDGRYLSDRATKYYYTPSAYDSERYFYVQTLPLDGPQPSLGNYALPSGAIERYVSIQSSAYPWITDCTPADTPGEPTVHIAVNQLTDTSRVTVRMAGPTTDPTPRPTGDTPALPGTPSPAPPSEDDDEPIPVQTPTPPTEDDDGPVPVQPPANTQVPNSGDTPNTGSDGSPPQNPTTGEQQPANPGETRPDNSSPNNAGPGGTSFEDTSPNTQQSPASSNPQSPNPNQNDQGPQSDDSDDIPSSPAVVVPGELPASGTVQGGAQGQTTAPGSGDDTSDESVPSGTGTDDQTSGATGSDDEVEDAPASGDSSATGDVGDAIMSGIGQTRTGSNGAGYTGPAYTGKAPALMANFVVVASMGLTWLAWGCM</sequence>
<dbReference type="AlphaFoldDB" id="A0A2S6BS32"/>
<evidence type="ECO:0000313" key="4">
    <source>
        <dbReference type="Proteomes" id="UP000237631"/>
    </source>
</evidence>
<keyword evidence="4" id="KW-1185">Reference proteome</keyword>
<organism evidence="3 4">
    <name type="scientific">Cercospora berteroae</name>
    <dbReference type="NCBI Taxonomy" id="357750"/>
    <lineage>
        <taxon>Eukaryota</taxon>
        <taxon>Fungi</taxon>
        <taxon>Dikarya</taxon>
        <taxon>Ascomycota</taxon>
        <taxon>Pezizomycotina</taxon>
        <taxon>Dothideomycetes</taxon>
        <taxon>Dothideomycetidae</taxon>
        <taxon>Mycosphaerellales</taxon>
        <taxon>Mycosphaerellaceae</taxon>
        <taxon>Cercospora</taxon>
    </lineage>
</organism>
<dbReference type="Proteomes" id="UP000237631">
    <property type="component" value="Unassembled WGS sequence"/>
</dbReference>
<gene>
    <name evidence="3" type="ORF">CBER1_04915</name>
</gene>
<feature type="region of interest" description="Disordered" evidence="1">
    <location>
        <begin position="240"/>
        <end position="483"/>
    </location>
</feature>
<feature type="transmembrane region" description="Helical" evidence="2">
    <location>
        <begin position="498"/>
        <end position="516"/>
    </location>
</feature>
<dbReference type="STRING" id="357750.A0A2S6BS32"/>
<feature type="compositionally biased region" description="Low complexity" evidence="1">
    <location>
        <begin position="248"/>
        <end position="264"/>
    </location>
</feature>
<feature type="compositionally biased region" description="Low complexity" evidence="1">
    <location>
        <begin position="360"/>
        <end position="396"/>
    </location>
</feature>
<name>A0A2S6BS32_9PEZI</name>
<keyword evidence="2" id="KW-1133">Transmembrane helix</keyword>
<feature type="compositionally biased region" description="Polar residues" evidence="1">
    <location>
        <begin position="430"/>
        <end position="446"/>
    </location>
</feature>
<evidence type="ECO:0000313" key="3">
    <source>
        <dbReference type="EMBL" id="PPJ50269.1"/>
    </source>
</evidence>
<dbReference type="OrthoDB" id="3801520at2759"/>